<dbReference type="STRING" id="485916.Dtox_3671"/>
<evidence type="ECO:0000313" key="2">
    <source>
        <dbReference type="Proteomes" id="UP000002217"/>
    </source>
</evidence>
<dbReference type="KEGG" id="dae:Dtox_3671"/>
<protein>
    <submittedName>
        <fullName evidence="1">Uncharacterized protein</fullName>
    </submittedName>
</protein>
<organism evidence="1 2">
    <name type="scientific">Desulfofarcimen acetoxidans (strain ATCC 49208 / DSM 771 / KCTC 5769 / VKM B-1644 / 5575)</name>
    <name type="common">Desulfotomaculum acetoxidans</name>
    <dbReference type="NCBI Taxonomy" id="485916"/>
    <lineage>
        <taxon>Bacteria</taxon>
        <taxon>Bacillati</taxon>
        <taxon>Bacillota</taxon>
        <taxon>Clostridia</taxon>
        <taxon>Eubacteriales</taxon>
        <taxon>Peptococcaceae</taxon>
        <taxon>Desulfofarcimen</taxon>
    </lineage>
</organism>
<dbReference type="EMBL" id="CP001720">
    <property type="protein sequence ID" value="ACV64380.1"/>
    <property type="molecule type" value="Genomic_DNA"/>
</dbReference>
<name>C8VWL6_DESAS</name>
<dbReference type="RefSeq" id="WP_015759067.1">
    <property type="nucleotide sequence ID" value="NC_013216.1"/>
</dbReference>
<sequence length="80" mass="9295">MITDNQTERLMQSLHGNIMMHATDWALAKRNIDWYHGCVMGSISAWFAVALSLGIENNLEIRKEYLALIVLDYKQNQERL</sequence>
<gene>
    <name evidence="1" type="ordered locus">Dtox_3671</name>
</gene>
<evidence type="ECO:0000313" key="1">
    <source>
        <dbReference type="EMBL" id="ACV64380.1"/>
    </source>
</evidence>
<reference evidence="1 2" key="1">
    <citation type="journal article" date="2009" name="Stand. Genomic Sci.">
        <title>Complete genome sequence of Desulfotomaculum acetoxidans type strain (5575).</title>
        <authorList>
            <person name="Spring S."/>
            <person name="Lapidus A."/>
            <person name="Schroder M."/>
            <person name="Gleim D."/>
            <person name="Sims D."/>
            <person name="Meincke L."/>
            <person name="Glavina Del Rio T."/>
            <person name="Tice H."/>
            <person name="Copeland A."/>
            <person name="Cheng J.F."/>
            <person name="Lucas S."/>
            <person name="Chen F."/>
            <person name="Nolan M."/>
            <person name="Bruce D."/>
            <person name="Goodwin L."/>
            <person name="Pitluck S."/>
            <person name="Ivanova N."/>
            <person name="Mavromatis K."/>
            <person name="Mikhailova N."/>
            <person name="Pati A."/>
            <person name="Chen A."/>
            <person name="Palaniappan K."/>
            <person name="Land M."/>
            <person name="Hauser L."/>
            <person name="Chang Y.J."/>
            <person name="Jeffries C.D."/>
            <person name="Chain P."/>
            <person name="Saunders E."/>
            <person name="Brettin T."/>
            <person name="Detter J.C."/>
            <person name="Goker M."/>
            <person name="Bristow J."/>
            <person name="Eisen J.A."/>
            <person name="Markowitz V."/>
            <person name="Hugenholtz P."/>
            <person name="Kyrpides N.C."/>
            <person name="Klenk H.P."/>
            <person name="Han C."/>
        </authorList>
    </citation>
    <scope>NUCLEOTIDE SEQUENCE [LARGE SCALE GENOMIC DNA]</scope>
    <source>
        <strain evidence="2">ATCC 49208 / DSM 771 / VKM B-1644</strain>
    </source>
</reference>
<proteinExistence type="predicted"/>
<dbReference type="HOGENOM" id="CLU_195873_0_0_9"/>
<keyword evidence="2" id="KW-1185">Reference proteome</keyword>
<dbReference type="Proteomes" id="UP000002217">
    <property type="component" value="Chromosome"/>
</dbReference>
<dbReference type="AlphaFoldDB" id="C8VWL6"/>
<accession>C8VWL6</accession>